<keyword evidence="3" id="KW-1185">Reference proteome</keyword>
<dbReference type="RefSeq" id="WP_093940200.1">
    <property type="nucleotide sequence ID" value="NZ_CP022521.1"/>
</dbReference>
<accession>A0A221VY91</accession>
<dbReference type="AlphaFoldDB" id="A0A221VY91"/>
<evidence type="ECO:0000313" key="3">
    <source>
        <dbReference type="Proteomes" id="UP000204221"/>
    </source>
</evidence>
<feature type="compositionally biased region" description="Basic and acidic residues" evidence="1">
    <location>
        <begin position="1"/>
        <end position="13"/>
    </location>
</feature>
<proteinExistence type="predicted"/>
<reference evidence="2 3" key="1">
    <citation type="submission" date="2017-07" db="EMBL/GenBank/DDBJ databases">
        <title>Complete genome sequence of Actinoalloteichus hoggarensis DSM 45943, type strain of Actinoalloteichus hoggarensis.</title>
        <authorList>
            <person name="Ruckert C."/>
            <person name="Nouioui I."/>
            <person name="Willmese J."/>
            <person name="van Wezel G."/>
            <person name="Klenk H.-P."/>
            <person name="Kalinowski J."/>
            <person name="Zotchev S.B."/>
        </authorList>
    </citation>
    <scope>NUCLEOTIDE SEQUENCE [LARGE SCALE GENOMIC DNA]</scope>
    <source>
        <strain evidence="2 3">DSM 45943</strain>
    </source>
</reference>
<sequence length="129" mass="13585">MTERTPDTGDRAEVSGGSFSGITVIGQHNSTTVVPLGTRRAEQLTTLRAEVRSLLDGLRAPGAVKPADLAGVVEAKVHAGELDEELAEEQPDGRAVRKRWTKLEPVIRGLGMAGAVASIGRLVTEVFTG</sequence>
<dbReference type="Proteomes" id="UP000204221">
    <property type="component" value="Chromosome"/>
</dbReference>
<name>A0A221VY91_9PSEU</name>
<feature type="region of interest" description="Disordered" evidence="1">
    <location>
        <begin position="1"/>
        <end position="22"/>
    </location>
</feature>
<protein>
    <submittedName>
        <fullName evidence="2">Uncharacterized protein</fullName>
    </submittedName>
</protein>
<organism evidence="2 3">
    <name type="scientific">Actinoalloteichus hoggarensis</name>
    <dbReference type="NCBI Taxonomy" id="1470176"/>
    <lineage>
        <taxon>Bacteria</taxon>
        <taxon>Bacillati</taxon>
        <taxon>Actinomycetota</taxon>
        <taxon>Actinomycetes</taxon>
        <taxon>Pseudonocardiales</taxon>
        <taxon>Pseudonocardiaceae</taxon>
        <taxon>Actinoalloteichus</taxon>
    </lineage>
</organism>
<dbReference type="OrthoDB" id="5189341at2"/>
<evidence type="ECO:0000313" key="2">
    <source>
        <dbReference type="EMBL" id="ASO18522.1"/>
    </source>
</evidence>
<dbReference type="KEGG" id="ahg:AHOG_04330"/>
<dbReference type="EMBL" id="CP022521">
    <property type="protein sequence ID" value="ASO18522.1"/>
    <property type="molecule type" value="Genomic_DNA"/>
</dbReference>
<gene>
    <name evidence="2" type="ORF">AHOG_04330</name>
</gene>
<evidence type="ECO:0000256" key="1">
    <source>
        <dbReference type="SAM" id="MobiDB-lite"/>
    </source>
</evidence>